<name>A0A368FVU0_ANCCA</name>
<dbReference type="OrthoDB" id="1431247at2759"/>
<evidence type="ECO:0000313" key="3">
    <source>
        <dbReference type="Proteomes" id="UP000252519"/>
    </source>
</evidence>
<protein>
    <recommendedName>
        <fullName evidence="1">SHSP domain-containing protein</fullName>
    </recommendedName>
</protein>
<dbReference type="Pfam" id="PF00011">
    <property type="entry name" value="HSP20"/>
    <property type="match status" value="1"/>
</dbReference>
<dbReference type="InterPro" id="IPR008978">
    <property type="entry name" value="HSP20-like_chaperone"/>
</dbReference>
<dbReference type="Proteomes" id="UP000252519">
    <property type="component" value="Unassembled WGS sequence"/>
</dbReference>
<evidence type="ECO:0000259" key="1">
    <source>
        <dbReference type="Pfam" id="PF00011"/>
    </source>
</evidence>
<comment type="caution">
    <text evidence="2">The sequence shown here is derived from an EMBL/GenBank/DDBJ whole genome shotgun (WGS) entry which is preliminary data.</text>
</comment>
<sequence>MPPMTRDQDWFGRQLMPYRRDADHFVYHVAKKVSKKVDNNDKKFAVELDVSHSNSEELEVHLEGGDLTIEGKHGEKSVHGFSVVRPQMGSIGRLRSRCSPRLAHRCYTSLHRGPEGWTVHAQKNPADHACL</sequence>
<dbReference type="AlphaFoldDB" id="A0A368FVU0"/>
<organism evidence="2 3">
    <name type="scientific">Ancylostoma caninum</name>
    <name type="common">Dog hookworm</name>
    <dbReference type="NCBI Taxonomy" id="29170"/>
    <lineage>
        <taxon>Eukaryota</taxon>
        <taxon>Metazoa</taxon>
        <taxon>Ecdysozoa</taxon>
        <taxon>Nematoda</taxon>
        <taxon>Chromadorea</taxon>
        <taxon>Rhabditida</taxon>
        <taxon>Rhabditina</taxon>
        <taxon>Rhabditomorpha</taxon>
        <taxon>Strongyloidea</taxon>
        <taxon>Ancylostomatidae</taxon>
        <taxon>Ancylostomatinae</taxon>
        <taxon>Ancylostoma</taxon>
    </lineage>
</organism>
<feature type="domain" description="SHSP" evidence="1">
    <location>
        <begin position="38"/>
        <end position="82"/>
    </location>
</feature>
<dbReference type="STRING" id="29170.A0A368FVU0"/>
<evidence type="ECO:0000313" key="2">
    <source>
        <dbReference type="EMBL" id="RCN34397.1"/>
    </source>
</evidence>
<proteinExistence type="predicted"/>
<dbReference type="EMBL" id="JOJR01000787">
    <property type="protein sequence ID" value="RCN34397.1"/>
    <property type="molecule type" value="Genomic_DNA"/>
</dbReference>
<dbReference type="InterPro" id="IPR002068">
    <property type="entry name" value="A-crystallin/Hsp20_dom"/>
</dbReference>
<dbReference type="Gene3D" id="2.60.40.790">
    <property type="match status" value="1"/>
</dbReference>
<reference evidence="2 3" key="1">
    <citation type="submission" date="2014-10" db="EMBL/GenBank/DDBJ databases">
        <title>Draft genome of the hookworm Ancylostoma caninum.</title>
        <authorList>
            <person name="Mitreva M."/>
        </authorList>
    </citation>
    <scope>NUCLEOTIDE SEQUENCE [LARGE SCALE GENOMIC DNA]</scope>
    <source>
        <strain evidence="2 3">Baltimore</strain>
    </source>
</reference>
<dbReference type="SUPFAM" id="SSF49764">
    <property type="entry name" value="HSP20-like chaperones"/>
    <property type="match status" value="1"/>
</dbReference>
<keyword evidence="3" id="KW-1185">Reference proteome</keyword>
<gene>
    <name evidence="2" type="ORF">ANCCAN_19760</name>
</gene>
<accession>A0A368FVU0</accession>